<dbReference type="PROSITE" id="PS00622">
    <property type="entry name" value="HTH_LUXR_1"/>
    <property type="match status" value="1"/>
</dbReference>
<dbReference type="PANTHER" id="PTHR43214:SF42">
    <property type="entry name" value="TRANSCRIPTIONAL REGULATORY PROTEIN DESR"/>
    <property type="match status" value="1"/>
</dbReference>
<dbReference type="SMART" id="SM00421">
    <property type="entry name" value="HTH_LUXR"/>
    <property type="match status" value="1"/>
</dbReference>
<dbReference type="Proteomes" id="UP001595839">
    <property type="component" value="Unassembled WGS sequence"/>
</dbReference>
<evidence type="ECO:0000256" key="1">
    <source>
        <dbReference type="ARBA" id="ARBA00023125"/>
    </source>
</evidence>
<gene>
    <name evidence="3" type="ORF">ACFPIH_37875</name>
</gene>
<dbReference type="PROSITE" id="PS50043">
    <property type="entry name" value="HTH_LUXR_2"/>
    <property type="match status" value="1"/>
</dbReference>
<dbReference type="Pfam" id="PF00196">
    <property type="entry name" value="GerE"/>
    <property type="match status" value="1"/>
</dbReference>
<evidence type="ECO:0000313" key="3">
    <source>
        <dbReference type="EMBL" id="MFC4505185.1"/>
    </source>
</evidence>
<accession>A0ABV9B0J7</accession>
<dbReference type="InterPro" id="IPR000792">
    <property type="entry name" value="Tscrpt_reg_LuxR_C"/>
</dbReference>
<dbReference type="Gene3D" id="3.40.50.2300">
    <property type="match status" value="1"/>
</dbReference>
<dbReference type="RefSeq" id="WP_381187369.1">
    <property type="nucleotide sequence ID" value="NZ_JBHSFK010000032.1"/>
</dbReference>
<sequence length="233" mass="24536">MPHSLCAAPAPAARPPDPLVVSVVGGHRPEHERLRRFGDLVLRHVRPPYAEISGGDCQVVLLCDPDWAHDLVRQLGQWAPPVLLLSPVTGARRIATALGFGVVSCLVDGDYDDRTLRNALRSTAAGLTVLSPAATEALSGALGHTAARPAAARNGGPRCRPSLSPRERQLMDLVASGLTVTEIGTRMTLAVKTVRNYLSAIYTKLGVSSRTEAVVLWLDAAAHAGRAAASTPA</sequence>
<dbReference type="InterPro" id="IPR016032">
    <property type="entry name" value="Sig_transdc_resp-reg_C-effctor"/>
</dbReference>
<dbReference type="CDD" id="cd06170">
    <property type="entry name" value="LuxR_C_like"/>
    <property type="match status" value="1"/>
</dbReference>
<evidence type="ECO:0000313" key="4">
    <source>
        <dbReference type="Proteomes" id="UP001595839"/>
    </source>
</evidence>
<name>A0ABV9B0J7_9ACTN</name>
<keyword evidence="1" id="KW-0238">DNA-binding</keyword>
<protein>
    <submittedName>
        <fullName evidence="3">Response regulator transcription factor</fullName>
    </submittedName>
</protein>
<dbReference type="PANTHER" id="PTHR43214">
    <property type="entry name" value="TWO-COMPONENT RESPONSE REGULATOR"/>
    <property type="match status" value="1"/>
</dbReference>
<dbReference type="PRINTS" id="PR00038">
    <property type="entry name" value="HTHLUXR"/>
</dbReference>
<organism evidence="3 4">
    <name type="scientific">Streptomyces vulcanius</name>
    <dbReference type="NCBI Taxonomy" id="1441876"/>
    <lineage>
        <taxon>Bacteria</taxon>
        <taxon>Bacillati</taxon>
        <taxon>Actinomycetota</taxon>
        <taxon>Actinomycetes</taxon>
        <taxon>Kitasatosporales</taxon>
        <taxon>Streptomycetaceae</taxon>
        <taxon>Streptomyces</taxon>
    </lineage>
</organism>
<comment type="caution">
    <text evidence="3">The sequence shown here is derived from an EMBL/GenBank/DDBJ whole genome shotgun (WGS) entry which is preliminary data.</text>
</comment>
<keyword evidence="4" id="KW-1185">Reference proteome</keyword>
<dbReference type="InterPro" id="IPR039420">
    <property type="entry name" value="WalR-like"/>
</dbReference>
<dbReference type="EMBL" id="JBHSFK010000032">
    <property type="protein sequence ID" value="MFC4505185.1"/>
    <property type="molecule type" value="Genomic_DNA"/>
</dbReference>
<reference evidence="4" key="1">
    <citation type="journal article" date="2019" name="Int. J. Syst. Evol. Microbiol.">
        <title>The Global Catalogue of Microorganisms (GCM) 10K type strain sequencing project: providing services to taxonomists for standard genome sequencing and annotation.</title>
        <authorList>
            <consortium name="The Broad Institute Genomics Platform"/>
            <consortium name="The Broad Institute Genome Sequencing Center for Infectious Disease"/>
            <person name="Wu L."/>
            <person name="Ma J."/>
        </authorList>
    </citation>
    <scope>NUCLEOTIDE SEQUENCE [LARGE SCALE GENOMIC DNA]</scope>
    <source>
        <strain evidence="4">CGMCC 4.7177</strain>
    </source>
</reference>
<proteinExistence type="predicted"/>
<feature type="domain" description="HTH luxR-type" evidence="2">
    <location>
        <begin position="156"/>
        <end position="221"/>
    </location>
</feature>
<evidence type="ECO:0000259" key="2">
    <source>
        <dbReference type="PROSITE" id="PS50043"/>
    </source>
</evidence>
<dbReference type="SUPFAM" id="SSF46894">
    <property type="entry name" value="C-terminal effector domain of the bipartite response regulators"/>
    <property type="match status" value="1"/>
</dbReference>